<dbReference type="Proteomes" id="UP000007267">
    <property type="component" value="Unassembled WGS sequence"/>
</dbReference>
<dbReference type="EMBL" id="AGCU01009787">
    <property type="status" value="NOT_ANNOTATED_CDS"/>
    <property type="molecule type" value="Genomic_DNA"/>
</dbReference>
<reference evidence="3" key="3">
    <citation type="submission" date="2025-08" db="UniProtKB">
        <authorList>
            <consortium name="Ensembl"/>
        </authorList>
    </citation>
    <scope>IDENTIFICATION</scope>
</reference>
<proteinExistence type="predicted"/>
<feature type="chain" id="PRO_5003905972" description="Immunoglobulin V-set domain-containing protein" evidence="1">
    <location>
        <begin position="18"/>
        <end position="124"/>
    </location>
</feature>
<evidence type="ECO:0000256" key="1">
    <source>
        <dbReference type="SAM" id="SignalP"/>
    </source>
</evidence>
<dbReference type="PANTHER" id="PTHR23267">
    <property type="entry name" value="IMMUNOGLOBULIN LIGHT CHAIN"/>
    <property type="match status" value="1"/>
</dbReference>
<dbReference type="InterPro" id="IPR013106">
    <property type="entry name" value="Ig_V-set"/>
</dbReference>
<dbReference type="SMART" id="SM00406">
    <property type="entry name" value="IGv"/>
    <property type="match status" value="1"/>
</dbReference>
<feature type="domain" description="Immunoglobulin V-set" evidence="2">
    <location>
        <begin position="32"/>
        <end position="105"/>
    </location>
</feature>
<reference evidence="3" key="4">
    <citation type="submission" date="2025-09" db="UniProtKB">
        <authorList>
            <consortium name="Ensembl"/>
        </authorList>
    </citation>
    <scope>IDENTIFICATION</scope>
</reference>
<dbReference type="InterPro" id="IPR013783">
    <property type="entry name" value="Ig-like_fold"/>
</dbReference>
<dbReference type="Ensembl" id="ENSPSIT00000013592.1">
    <property type="protein sequence ID" value="ENSPSIP00000013528.1"/>
    <property type="gene ID" value="ENSPSIG00000012135.1"/>
</dbReference>
<feature type="signal peptide" evidence="1">
    <location>
        <begin position="1"/>
        <end position="17"/>
    </location>
</feature>
<sequence>MISQIQLIWLLELWVLGKRTIQSHVTYQISESLAVSPGDTDSLRSSYSAWYQQKSGQAPKLLSNYATTLPSGVPARFSGSRSGSDYALTISRVEANDAGNYYCQQGKSSTLTVIQTSTKTSLCC</sequence>
<dbReference type="GeneTree" id="ENSGT00940000154869"/>
<organism evidence="3 4">
    <name type="scientific">Pelodiscus sinensis</name>
    <name type="common">Chinese softshell turtle</name>
    <name type="synonym">Trionyx sinensis</name>
    <dbReference type="NCBI Taxonomy" id="13735"/>
    <lineage>
        <taxon>Eukaryota</taxon>
        <taxon>Metazoa</taxon>
        <taxon>Chordata</taxon>
        <taxon>Craniata</taxon>
        <taxon>Vertebrata</taxon>
        <taxon>Euteleostomi</taxon>
        <taxon>Archelosauria</taxon>
        <taxon>Testudinata</taxon>
        <taxon>Testudines</taxon>
        <taxon>Cryptodira</taxon>
        <taxon>Trionychia</taxon>
        <taxon>Trionychidae</taxon>
        <taxon>Pelodiscus</taxon>
    </lineage>
</organism>
<keyword evidence="4" id="KW-1185">Reference proteome</keyword>
<evidence type="ECO:0000259" key="2">
    <source>
        <dbReference type="SMART" id="SM00406"/>
    </source>
</evidence>
<dbReference type="Pfam" id="PF07686">
    <property type="entry name" value="V-set"/>
    <property type="match status" value="1"/>
</dbReference>
<accession>K7FZR8</accession>
<reference evidence="4" key="2">
    <citation type="journal article" date="2013" name="Nat. Genet.">
        <title>The draft genomes of soft-shell turtle and green sea turtle yield insights into the development and evolution of the turtle-specific body plan.</title>
        <authorList>
            <person name="Wang Z."/>
            <person name="Pascual-Anaya J."/>
            <person name="Zadissa A."/>
            <person name="Li W."/>
            <person name="Niimura Y."/>
            <person name="Huang Z."/>
            <person name="Li C."/>
            <person name="White S."/>
            <person name="Xiong Z."/>
            <person name="Fang D."/>
            <person name="Wang B."/>
            <person name="Ming Y."/>
            <person name="Chen Y."/>
            <person name="Zheng Y."/>
            <person name="Kuraku S."/>
            <person name="Pignatelli M."/>
            <person name="Herrero J."/>
            <person name="Beal K."/>
            <person name="Nozawa M."/>
            <person name="Li Q."/>
            <person name="Wang J."/>
            <person name="Zhang H."/>
            <person name="Yu L."/>
            <person name="Shigenobu S."/>
            <person name="Wang J."/>
            <person name="Liu J."/>
            <person name="Flicek P."/>
            <person name="Searle S."/>
            <person name="Wang J."/>
            <person name="Kuratani S."/>
            <person name="Yin Y."/>
            <person name="Aken B."/>
            <person name="Zhang G."/>
            <person name="Irie N."/>
        </authorList>
    </citation>
    <scope>NUCLEOTIDE SEQUENCE [LARGE SCALE GENOMIC DNA]</scope>
    <source>
        <strain evidence="4">Daiwa-1</strain>
    </source>
</reference>
<dbReference type="eggNOG" id="ENOG502S3KF">
    <property type="taxonomic scope" value="Eukaryota"/>
</dbReference>
<dbReference type="InterPro" id="IPR036179">
    <property type="entry name" value="Ig-like_dom_sf"/>
</dbReference>
<protein>
    <recommendedName>
        <fullName evidence="2">Immunoglobulin V-set domain-containing protein</fullName>
    </recommendedName>
</protein>
<dbReference type="InterPro" id="IPR050150">
    <property type="entry name" value="IgV_Light_Chain"/>
</dbReference>
<dbReference type="AlphaFoldDB" id="K7FZR8"/>
<evidence type="ECO:0000313" key="4">
    <source>
        <dbReference type="Proteomes" id="UP000007267"/>
    </source>
</evidence>
<keyword evidence="1" id="KW-0732">Signal</keyword>
<dbReference type="Gene3D" id="2.60.40.10">
    <property type="entry name" value="Immunoglobulins"/>
    <property type="match status" value="1"/>
</dbReference>
<reference evidence="4" key="1">
    <citation type="submission" date="2011-10" db="EMBL/GenBank/DDBJ databases">
        <authorList>
            <consortium name="Soft-shell Turtle Genome Consortium"/>
        </authorList>
    </citation>
    <scope>NUCLEOTIDE SEQUENCE [LARGE SCALE GENOMIC DNA]</scope>
    <source>
        <strain evidence="4">Daiwa-1</strain>
    </source>
</reference>
<dbReference type="HOGENOM" id="CLU_077975_4_1_1"/>
<dbReference type="SUPFAM" id="SSF48726">
    <property type="entry name" value="Immunoglobulin"/>
    <property type="match status" value="1"/>
</dbReference>
<evidence type="ECO:0000313" key="3">
    <source>
        <dbReference type="Ensembl" id="ENSPSIP00000013528.1"/>
    </source>
</evidence>
<name>K7FZR8_PELSI</name>